<proteinExistence type="predicted"/>
<evidence type="ECO:0000313" key="2">
    <source>
        <dbReference type="WBParaSite" id="nRc.2.0.1.t09015-RA"/>
    </source>
</evidence>
<organism evidence="1 2">
    <name type="scientific">Romanomermis culicivorax</name>
    <name type="common">Nematode worm</name>
    <dbReference type="NCBI Taxonomy" id="13658"/>
    <lineage>
        <taxon>Eukaryota</taxon>
        <taxon>Metazoa</taxon>
        <taxon>Ecdysozoa</taxon>
        <taxon>Nematoda</taxon>
        <taxon>Enoplea</taxon>
        <taxon>Dorylaimia</taxon>
        <taxon>Mermithida</taxon>
        <taxon>Mermithoidea</taxon>
        <taxon>Mermithidae</taxon>
        <taxon>Romanomermis</taxon>
    </lineage>
</organism>
<name>A0A915I596_ROMCU</name>
<dbReference type="Proteomes" id="UP000887565">
    <property type="component" value="Unplaced"/>
</dbReference>
<dbReference type="WBParaSite" id="nRc.2.0.1.t09015-RA">
    <property type="protein sequence ID" value="nRc.2.0.1.t09015-RA"/>
    <property type="gene ID" value="nRc.2.0.1.g09015"/>
</dbReference>
<accession>A0A915I596</accession>
<keyword evidence="1" id="KW-1185">Reference proteome</keyword>
<evidence type="ECO:0000313" key="1">
    <source>
        <dbReference type="Proteomes" id="UP000887565"/>
    </source>
</evidence>
<protein>
    <submittedName>
        <fullName evidence="2">Uncharacterized protein</fullName>
    </submittedName>
</protein>
<dbReference type="AlphaFoldDB" id="A0A915I596"/>
<sequence length="203" mass="22908">MNVPPPNVQYYVLDTSKPPPLPSSSVSGLNVVGTSSPAVSIVPPPQSANYGHQITLPVTTSYAGGYASAANVYNYTADYSLPMPAVVLQQQQPDFTQFFSIPPPPLPNMSLSTPQTQLQQHSFSNDNASISMKRNGLANRNYYKDVQTRINRYRRLGERSKMPLDALTRPRRSRRRKNAAYHQEIFEQFQRNFENFKHDENSE</sequence>
<reference evidence="2" key="1">
    <citation type="submission" date="2022-11" db="UniProtKB">
        <authorList>
            <consortium name="WormBaseParasite"/>
        </authorList>
    </citation>
    <scope>IDENTIFICATION</scope>
</reference>